<evidence type="ECO:0000313" key="3">
    <source>
        <dbReference type="Proteomes" id="UP000441754"/>
    </source>
</evidence>
<organism evidence="2 3">
    <name type="scientific">Larkinella terrae</name>
    <dbReference type="NCBI Taxonomy" id="2025311"/>
    <lineage>
        <taxon>Bacteria</taxon>
        <taxon>Pseudomonadati</taxon>
        <taxon>Bacteroidota</taxon>
        <taxon>Cytophagia</taxon>
        <taxon>Cytophagales</taxon>
        <taxon>Spirosomataceae</taxon>
        <taxon>Larkinella</taxon>
    </lineage>
</organism>
<dbReference type="Pfam" id="PF13148">
    <property type="entry name" value="DUF3987"/>
    <property type="match status" value="1"/>
</dbReference>
<dbReference type="OrthoDB" id="2781056at2"/>
<sequence>MAANQHESSASTPKEQGKYTTLKRTSDIGPNFNFDAWNASQPETTIPVDEVRQSTSGISQPITAFPVEVFPPIIQHIIRATEETLNFPVDFTGTSILYAVALTIGNTNRVEVKAGWTETAVLYIAIVGRAGTNKSHPLTFAIQPILDRDKVTYHQYREQMKEYFAWQKLSKKEKEERGQEEFEEPKHHKFIVSDITPEGLAAVHYNNKRGIGVYVDELAGWFKNFNRYNKGNEQEVWLSNWSGKELIIDRKTAMSVFLPKPFIPVIGTIQPGILNELASDNRSQNGFIDRILFVMPDNLKKNGWRESEMPRTLIASYGQILTNLMEIPITLDSQEEVTPSIIRPTPEAKARLFDWVNNHNTTLCNQPSADDVAGIHSKMEVYVIRLALILQLLRWSCDVDNKDYIGIEAIEGAITLTEYFRAMALKINQIVKHATPLDRLPLNKRTLYDALADVFTTEDGLRIAAVHGVPARTFKRFISKEPELFRRLKQGEYEKLL</sequence>
<dbReference type="Proteomes" id="UP000441754">
    <property type="component" value="Unassembled WGS sequence"/>
</dbReference>
<feature type="region of interest" description="Disordered" evidence="1">
    <location>
        <begin position="1"/>
        <end position="22"/>
    </location>
</feature>
<protein>
    <submittedName>
        <fullName evidence="2">DUF3987 domain-containing protein</fullName>
    </submittedName>
</protein>
<name>A0A7K0ECZ9_9BACT</name>
<dbReference type="RefSeq" id="WP_154172115.1">
    <property type="nucleotide sequence ID" value="NZ_WJXZ01000001.1"/>
</dbReference>
<comment type="caution">
    <text evidence="2">The sequence shown here is derived from an EMBL/GenBank/DDBJ whole genome shotgun (WGS) entry which is preliminary data.</text>
</comment>
<dbReference type="InterPro" id="IPR025048">
    <property type="entry name" value="DUF3987"/>
</dbReference>
<dbReference type="AlphaFoldDB" id="A0A7K0ECZ9"/>
<keyword evidence="3" id="KW-1185">Reference proteome</keyword>
<gene>
    <name evidence="2" type="ORF">GJJ30_00685</name>
</gene>
<evidence type="ECO:0000313" key="2">
    <source>
        <dbReference type="EMBL" id="MRS59790.1"/>
    </source>
</evidence>
<reference evidence="2 3" key="1">
    <citation type="journal article" date="2018" name="Antonie Van Leeuwenhoek">
        <title>Larkinella terrae sp. nov., isolated from soil on Jeju Island, South Korea.</title>
        <authorList>
            <person name="Ten L.N."/>
            <person name="Jeon J."/>
            <person name="Park S.J."/>
            <person name="Park S."/>
            <person name="Lee S.Y."/>
            <person name="Kim M.K."/>
            <person name="Jung H.Y."/>
        </authorList>
    </citation>
    <scope>NUCLEOTIDE SEQUENCE [LARGE SCALE GENOMIC DNA]</scope>
    <source>
        <strain evidence="2 3">KCTC 52001</strain>
    </source>
</reference>
<accession>A0A7K0ECZ9</accession>
<evidence type="ECO:0000256" key="1">
    <source>
        <dbReference type="SAM" id="MobiDB-lite"/>
    </source>
</evidence>
<dbReference type="EMBL" id="WJXZ01000001">
    <property type="protein sequence ID" value="MRS59790.1"/>
    <property type="molecule type" value="Genomic_DNA"/>
</dbReference>
<proteinExistence type="predicted"/>